<protein>
    <submittedName>
        <fullName evidence="2">Predicted pyrophosphatase or phosphodiesterase, AlkP superfamily</fullName>
    </submittedName>
</protein>
<reference evidence="2 3" key="1">
    <citation type="submission" date="2016-10" db="EMBL/GenBank/DDBJ databases">
        <authorList>
            <person name="de Groot N.N."/>
        </authorList>
    </citation>
    <scope>NUCLEOTIDE SEQUENCE [LARGE SCALE GENOMIC DNA]</scope>
    <source>
        <strain evidence="2 3">47C3B</strain>
    </source>
</reference>
<accession>A0A1G7EQV6</accession>
<evidence type="ECO:0000313" key="3">
    <source>
        <dbReference type="Proteomes" id="UP000199072"/>
    </source>
</evidence>
<dbReference type="Proteomes" id="UP000199072">
    <property type="component" value="Unassembled WGS sequence"/>
</dbReference>
<dbReference type="GO" id="GO:0016787">
    <property type="term" value="F:hydrolase activity"/>
    <property type="evidence" value="ECO:0007669"/>
    <property type="project" value="UniProtKB-ARBA"/>
</dbReference>
<dbReference type="Pfam" id="PF01663">
    <property type="entry name" value="Phosphodiest"/>
    <property type="match status" value="1"/>
</dbReference>
<evidence type="ECO:0000313" key="2">
    <source>
        <dbReference type="EMBL" id="SDE66051.1"/>
    </source>
</evidence>
<proteinExistence type="predicted"/>
<dbReference type="PANTHER" id="PTHR10151:SF120">
    <property type="entry name" value="BIS(5'-ADENOSYL)-TRIPHOSPHATASE"/>
    <property type="match status" value="1"/>
</dbReference>
<dbReference type="InterPro" id="IPR017850">
    <property type="entry name" value="Alkaline_phosphatase_core_sf"/>
</dbReference>
<dbReference type="STRING" id="1391627.SAMN05216464_108126"/>
<dbReference type="PANTHER" id="PTHR10151">
    <property type="entry name" value="ECTONUCLEOTIDE PYROPHOSPHATASE/PHOSPHODIESTERASE"/>
    <property type="match status" value="1"/>
</dbReference>
<dbReference type="InterPro" id="IPR002591">
    <property type="entry name" value="Phosphodiest/P_Trfase"/>
</dbReference>
<dbReference type="AlphaFoldDB" id="A0A1G7EQV6"/>
<dbReference type="Gene3D" id="3.40.720.10">
    <property type="entry name" value="Alkaline Phosphatase, subunit A"/>
    <property type="match status" value="1"/>
</dbReference>
<evidence type="ECO:0000256" key="1">
    <source>
        <dbReference type="SAM" id="SignalP"/>
    </source>
</evidence>
<dbReference type="SUPFAM" id="SSF53649">
    <property type="entry name" value="Alkaline phosphatase-like"/>
    <property type="match status" value="1"/>
</dbReference>
<keyword evidence="1" id="KW-0732">Signal</keyword>
<dbReference type="OrthoDB" id="9779418at2"/>
<organism evidence="2 3">
    <name type="scientific">Mucilaginibacter pineti</name>
    <dbReference type="NCBI Taxonomy" id="1391627"/>
    <lineage>
        <taxon>Bacteria</taxon>
        <taxon>Pseudomonadati</taxon>
        <taxon>Bacteroidota</taxon>
        <taxon>Sphingobacteriia</taxon>
        <taxon>Sphingobacteriales</taxon>
        <taxon>Sphingobacteriaceae</taxon>
        <taxon>Mucilaginibacter</taxon>
    </lineage>
</organism>
<keyword evidence="3" id="KW-1185">Reference proteome</keyword>
<gene>
    <name evidence="2" type="ORF">SAMN05216464_108126</name>
</gene>
<dbReference type="EMBL" id="FNAI01000008">
    <property type="protein sequence ID" value="SDE66051.1"/>
    <property type="molecule type" value="Genomic_DNA"/>
</dbReference>
<name>A0A1G7EQV6_9SPHI</name>
<feature type="chain" id="PRO_5011620494" evidence="1">
    <location>
        <begin position="21"/>
        <end position="454"/>
    </location>
</feature>
<dbReference type="CDD" id="cd16018">
    <property type="entry name" value="Enpp"/>
    <property type="match status" value="1"/>
</dbReference>
<feature type="signal peptide" evidence="1">
    <location>
        <begin position="1"/>
        <end position="20"/>
    </location>
</feature>
<dbReference type="RefSeq" id="WP_091150989.1">
    <property type="nucleotide sequence ID" value="NZ_FNAI01000008.1"/>
</dbReference>
<sequence length="454" mass="49632">MNKTFLQFLLVTLFSFSTMAQESKHVILLSIDGFRPEFYNDPSWNAVNLQALVKTGTSADHMLSVFPSYTYPTHTAMVTGAFPARSGIYYNQPVGSKGDWHWFTSAIKVPTLWQVLKKSNLTTSAVEWPVSVDKDITYNIPEIWSDAYPDRITEPRKYATPGLIEEIELNATGKLDKFNMDEEAFSMDDNSARMAAYIFKTKKPAFLAVHFAQADGQQHEHGRDADSVKLAVAGVDHNIGVIMEAVRRSGMAENTTIIIVGDHGFSTIHTVFRPNMLIKTLPAKFIAAGGSCFLYRSAGTSKANDASTVKAVTDSLNKLPKDKRKLFRIIDRKELDKMGADSSAILALAAIPGTVFSGSLAPAKVTNHGPGTLIQNNPLEGVFFPTTGGHHGYDPNIKEMHTGFIASGAGVNKGKMINEIRAVDIAPLIARLLGIEFNTPDGKLVPGIITNKKL</sequence>